<feature type="transmembrane region" description="Helical" evidence="7">
    <location>
        <begin position="221"/>
        <end position="238"/>
    </location>
</feature>
<keyword evidence="9" id="KW-0012">Acyltransferase</keyword>
<evidence type="ECO:0000256" key="3">
    <source>
        <dbReference type="ARBA" id="ARBA00022475"/>
    </source>
</evidence>
<sequence length="346" mass="39595">MKVQGRTLPTSHGDMKKYYDEINIARGIALLAVLIGHSFPDAFTGVNNPVAFWIHAGVYAFHMGLFFFLSGFVSGKSLCRNNVQIGSWIVKKIKRLMVPYLFYSVVTLGLKQCFSQYANNQFDMNEIWKIFVGKNPNGGMWYLWTLFVMSFFFLVLSRLGLKAGHYVLTGIFMLGLNYILPSGFVKEIFSHVLAYSCCYSLGIWVWQNFDKVKEALERKKGSIVAEVSAALFLLFLTVPDCPYIITWGFATISILTFSIKVSGNKESWIYRVLGELGYYSYDIYLVSYFVQVPIRVIFYNIISAPYWLVVGMMFVLGTIVPYYVSKYVLRKVSVCNKVMLGNWQKI</sequence>
<keyword evidence="6 7" id="KW-0472">Membrane</keyword>
<evidence type="ECO:0000313" key="10">
    <source>
        <dbReference type="Proteomes" id="UP000236311"/>
    </source>
</evidence>
<feature type="transmembrane region" description="Helical" evidence="7">
    <location>
        <begin position="52"/>
        <end position="75"/>
    </location>
</feature>
<dbReference type="PANTHER" id="PTHR40074:SF2">
    <property type="entry name" value="O-ACETYLTRANSFERASE WECH"/>
    <property type="match status" value="1"/>
</dbReference>
<dbReference type="Proteomes" id="UP000236311">
    <property type="component" value="Unassembled WGS sequence"/>
</dbReference>
<evidence type="ECO:0000256" key="4">
    <source>
        <dbReference type="ARBA" id="ARBA00022692"/>
    </source>
</evidence>
<feature type="transmembrane region" description="Helical" evidence="7">
    <location>
        <begin position="96"/>
        <end position="118"/>
    </location>
</feature>
<keyword evidence="10" id="KW-1185">Reference proteome</keyword>
<feature type="transmembrane region" description="Helical" evidence="7">
    <location>
        <begin position="192"/>
        <end position="209"/>
    </location>
</feature>
<dbReference type="PANTHER" id="PTHR40074">
    <property type="entry name" value="O-ACETYLTRANSFERASE WECH"/>
    <property type="match status" value="1"/>
</dbReference>
<keyword evidence="4 7" id="KW-0812">Transmembrane</keyword>
<keyword evidence="5 7" id="KW-1133">Transmembrane helix</keyword>
<accession>A0A2K4ZMB5</accession>
<dbReference type="Pfam" id="PF01757">
    <property type="entry name" value="Acyl_transf_3"/>
    <property type="match status" value="1"/>
</dbReference>
<evidence type="ECO:0000256" key="5">
    <source>
        <dbReference type="ARBA" id="ARBA00022989"/>
    </source>
</evidence>
<reference evidence="9 10" key="1">
    <citation type="submission" date="2018-01" db="EMBL/GenBank/DDBJ databases">
        <authorList>
            <person name="Gaut B.S."/>
            <person name="Morton B.R."/>
            <person name="Clegg M.T."/>
            <person name="Duvall M.R."/>
        </authorList>
    </citation>
    <scope>NUCLEOTIDE SEQUENCE [LARGE SCALE GENOMIC DNA]</scope>
    <source>
        <strain evidence="9">GP69</strain>
    </source>
</reference>
<feature type="transmembrane region" description="Helical" evidence="7">
    <location>
        <begin position="304"/>
        <end position="324"/>
    </location>
</feature>
<dbReference type="EMBL" id="OFSM01000028">
    <property type="protein sequence ID" value="SOY31611.1"/>
    <property type="molecule type" value="Genomic_DNA"/>
</dbReference>
<feature type="transmembrane region" description="Helical" evidence="7">
    <location>
        <begin position="138"/>
        <end position="156"/>
    </location>
</feature>
<evidence type="ECO:0000256" key="6">
    <source>
        <dbReference type="ARBA" id="ARBA00023136"/>
    </source>
</evidence>
<proteinExistence type="inferred from homology"/>
<feature type="domain" description="Acyltransferase 3" evidence="8">
    <location>
        <begin position="20"/>
        <end position="324"/>
    </location>
</feature>
<protein>
    <submittedName>
        <fullName evidence="9">Acyltransferase family protein</fullName>
    </submittedName>
</protein>
<organism evidence="9 10">
    <name type="scientific">Acetatifactor muris</name>
    <dbReference type="NCBI Taxonomy" id="879566"/>
    <lineage>
        <taxon>Bacteria</taxon>
        <taxon>Bacillati</taxon>
        <taxon>Bacillota</taxon>
        <taxon>Clostridia</taxon>
        <taxon>Lachnospirales</taxon>
        <taxon>Lachnospiraceae</taxon>
        <taxon>Acetatifactor</taxon>
    </lineage>
</organism>
<feature type="transmembrane region" description="Helical" evidence="7">
    <location>
        <begin position="21"/>
        <end position="40"/>
    </location>
</feature>
<gene>
    <name evidence="9" type="ORF">AMURIS_04355</name>
</gene>
<name>A0A2K4ZMB5_9FIRM</name>
<keyword evidence="3" id="KW-1003">Cell membrane</keyword>
<evidence type="ECO:0000256" key="1">
    <source>
        <dbReference type="ARBA" id="ARBA00004651"/>
    </source>
</evidence>
<feature type="transmembrane region" description="Helical" evidence="7">
    <location>
        <begin position="244"/>
        <end position="261"/>
    </location>
</feature>
<evidence type="ECO:0000256" key="7">
    <source>
        <dbReference type="SAM" id="Phobius"/>
    </source>
</evidence>
<evidence type="ECO:0000259" key="8">
    <source>
        <dbReference type="Pfam" id="PF01757"/>
    </source>
</evidence>
<feature type="transmembrane region" description="Helical" evidence="7">
    <location>
        <begin position="281"/>
        <end position="298"/>
    </location>
</feature>
<evidence type="ECO:0000313" key="9">
    <source>
        <dbReference type="EMBL" id="SOY31611.1"/>
    </source>
</evidence>
<dbReference type="GO" id="GO:0005886">
    <property type="term" value="C:plasma membrane"/>
    <property type="evidence" value="ECO:0007669"/>
    <property type="project" value="UniProtKB-SubCell"/>
</dbReference>
<dbReference type="GO" id="GO:0016413">
    <property type="term" value="F:O-acetyltransferase activity"/>
    <property type="evidence" value="ECO:0007669"/>
    <property type="project" value="TreeGrafter"/>
</dbReference>
<keyword evidence="9" id="KW-0808">Transferase</keyword>
<evidence type="ECO:0000256" key="2">
    <source>
        <dbReference type="ARBA" id="ARBA00007400"/>
    </source>
</evidence>
<dbReference type="OrthoDB" id="6623990at2"/>
<comment type="similarity">
    <text evidence="2">Belongs to the acyltransferase 3 family.</text>
</comment>
<dbReference type="InterPro" id="IPR002656">
    <property type="entry name" value="Acyl_transf_3_dom"/>
</dbReference>
<feature type="transmembrane region" description="Helical" evidence="7">
    <location>
        <begin position="163"/>
        <end position="180"/>
    </location>
</feature>
<comment type="subcellular location">
    <subcellularLocation>
        <location evidence="1">Cell membrane</location>
        <topology evidence="1">Multi-pass membrane protein</topology>
    </subcellularLocation>
</comment>
<dbReference type="GO" id="GO:0009246">
    <property type="term" value="P:enterobacterial common antigen biosynthetic process"/>
    <property type="evidence" value="ECO:0007669"/>
    <property type="project" value="TreeGrafter"/>
</dbReference>
<dbReference type="RefSeq" id="WP_103241598.1">
    <property type="nucleotide sequence ID" value="NZ_JANJZD010000028.1"/>
</dbReference>
<dbReference type="AlphaFoldDB" id="A0A2K4ZMB5"/>